<protein>
    <submittedName>
        <fullName evidence="1">Uncharacterized protein</fullName>
    </submittedName>
</protein>
<organism evidence="1 2">
    <name type="scientific">Neisseria shayeganii 871</name>
    <dbReference type="NCBI Taxonomy" id="1032488"/>
    <lineage>
        <taxon>Bacteria</taxon>
        <taxon>Pseudomonadati</taxon>
        <taxon>Pseudomonadota</taxon>
        <taxon>Betaproteobacteria</taxon>
        <taxon>Neisseriales</taxon>
        <taxon>Neisseriaceae</taxon>
        <taxon>Neisseria</taxon>
    </lineage>
</organism>
<sequence length="41" mass="4741">MQAGRPVAGPLRLRVFRQPESETGRLFFKKYPISTYLTVQT</sequence>
<dbReference type="HOGENOM" id="CLU_3273258_0_0_4"/>
<dbReference type="Proteomes" id="UP000003019">
    <property type="component" value="Unassembled WGS sequence"/>
</dbReference>
<evidence type="ECO:0000313" key="2">
    <source>
        <dbReference type="Proteomes" id="UP000003019"/>
    </source>
</evidence>
<accession>G4CHW3</accession>
<keyword evidence="2" id="KW-1185">Reference proteome</keyword>
<evidence type="ECO:0000313" key="1">
    <source>
        <dbReference type="EMBL" id="EGY52547.1"/>
    </source>
</evidence>
<dbReference type="EMBL" id="AGAY01000046">
    <property type="protein sequence ID" value="EGY52547.1"/>
    <property type="molecule type" value="Genomic_DNA"/>
</dbReference>
<dbReference type="AlphaFoldDB" id="G4CHW3"/>
<proteinExistence type="predicted"/>
<gene>
    <name evidence="1" type="ORF">HMPREF9371_1202</name>
</gene>
<comment type="caution">
    <text evidence="1">The sequence shown here is derived from an EMBL/GenBank/DDBJ whole genome shotgun (WGS) entry which is preliminary data.</text>
</comment>
<dbReference type="PATRIC" id="fig|1032488.3.peg.1127"/>
<reference evidence="1 2" key="1">
    <citation type="submission" date="2011-05" db="EMBL/GenBank/DDBJ databases">
        <authorList>
            <person name="Muzny D."/>
            <person name="Qin X."/>
            <person name="Deng J."/>
            <person name="Jiang H."/>
            <person name="Liu Y."/>
            <person name="Qu J."/>
            <person name="Song X.-Z."/>
            <person name="Zhang L."/>
            <person name="Thornton R."/>
            <person name="Coyle M."/>
            <person name="Francisco L."/>
            <person name="Jackson L."/>
            <person name="Javaid M."/>
            <person name="Korchina V."/>
            <person name="Kovar C."/>
            <person name="Mata R."/>
            <person name="Mathew T."/>
            <person name="Ngo R."/>
            <person name="Nguyen L."/>
            <person name="Nguyen N."/>
            <person name="Okwuonu G."/>
            <person name="Ongeri F."/>
            <person name="Pham C."/>
            <person name="Simmons D."/>
            <person name="Wilczek-Boney K."/>
            <person name="Hale W."/>
            <person name="Jakkamsetti A."/>
            <person name="Pham P."/>
            <person name="Ruth R."/>
            <person name="San Lucas F."/>
            <person name="Warren J."/>
            <person name="Zhang J."/>
            <person name="Zhao Z."/>
            <person name="Zhou C."/>
            <person name="Zhu D."/>
            <person name="Lee S."/>
            <person name="Bess C."/>
            <person name="Blankenburg K."/>
            <person name="Forbes L."/>
            <person name="Fu Q."/>
            <person name="Gubbala S."/>
            <person name="Hirani K."/>
            <person name="Jayaseelan J.C."/>
            <person name="Lara F."/>
            <person name="Munidasa M."/>
            <person name="Palculict T."/>
            <person name="Patil S."/>
            <person name="Pu L.-L."/>
            <person name="Saada N."/>
            <person name="Tang L."/>
            <person name="Weissenberger G."/>
            <person name="Zhu Y."/>
            <person name="Hemphill L."/>
            <person name="Shang Y."/>
            <person name="Youmans B."/>
            <person name="Ayvaz T."/>
            <person name="Ross M."/>
            <person name="Santibanez J."/>
            <person name="Aqrawi P."/>
            <person name="Gross S."/>
            <person name="Joshi V."/>
            <person name="Fowler G."/>
            <person name="Nazareth L."/>
            <person name="Reid J."/>
            <person name="Worley K."/>
            <person name="Petrosino J."/>
            <person name="Highlander S."/>
            <person name="Gibbs R."/>
        </authorList>
    </citation>
    <scope>NUCLEOTIDE SEQUENCE [LARGE SCALE GENOMIC DNA]</scope>
    <source>
        <strain evidence="1 2">871</strain>
    </source>
</reference>
<name>G4CHW3_9NEIS</name>
<dbReference type="STRING" id="1032488.HMPREF9371_1202"/>